<keyword evidence="6 14" id="KW-0812">Transmembrane</keyword>
<dbReference type="CDD" id="cd01347">
    <property type="entry name" value="ligand_gated_channel"/>
    <property type="match status" value="1"/>
</dbReference>
<dbReference type="Pfam" id="PF00593">
    <property type="entry name" value="TonB_dep_Rec_b-barrel"/>
    <property type="match status" value="1"/>
</dbReference>
<dbReference type="PROSITE" id="PS01156">
    <property type="entry name" value="TONB_DEPENDENT_REC_2"/>
    <property type="match status" value="1"/>
</dbReference>
<gene>
    <name evidence="19" type="primary">pupB_3</name>
    <name evidence="19" type="ORF">LMG3441_04739</name>
</gene>
<dbReference type="EMBL" id="CADIJQ010000009">
    <property type="protein sequence ID" value="CAB3731765.1"/>
    <property type="molecule type" value="Genomic_DNA"/>
</dbReference>
<evidence type="ECO:0000256" key="4">
    <source>
        <dbReference type="ARBA" id="ARBA00022452"/>
    </source>
</evidence>
<organism evidence="19 20">
    <name type="scientific">Achromobacter kerstersii</name>
    <dbReference type="NCBI Taxonomy" id="1353890"/>
    <lineage>
        <taxon>Bacteria</taxon>
        <taxon>Pseudomonadati</taxon>
        <taxon>Pseudomonadota</taxon>
        <taxon>Betaproteobacteria</taxon>
        <taxon>Burkholderiales</taxon>
        <taxon>Alcaligenaceae</taxon>
        <taxon>Achromobacter</taxon>
    </lineage>
</organism>
<comment type="similarity">
    <text evidence="2 14 16">Belongs to the TonB-dependent receptor family.</text>
</comment>
<keyword evidence="20" id="KW-1185">Reference proteome</keyword>
<evidence type="ECO:0000256" key="16">
    <source>
        <dbReference type="RuleBase" id="RU003357"/>
    </source>
</evidence>
<evidence type="ECO:0000256" key="1">
    <source>
        <dbReference type="ARBA" id="ARBA00004571"/>
    </source>
</evidence>
<dbReference type="GO" id="GO:0015891">
    <property type="term" value="P:siderophore transport"/>
    <property type="evidence" value="ECO:0007669"/>
    <property type="project" value="InterPro"/>
</dbReference>
<keyword evidence="4 14" id="KW-1134">Transmembrane beta strand</keyword>
<reference evidence="19 20" key="1">
    <citation type="submission" date="2020-04" db="EMBL/GenBank/DDBJ databases">
        <authorList>
            <person name="De Canck E."/>
        </authorList>
    </citation>
    <scope>NUCLEOTIDE SEQUENCE [LARGE SCALE GENOMIC DNA]</scope>
    <source>
        <strain evidence="19 20">LMG 3441</strain>
    </source>
</reference>
<dbReference type="Gene3D" id="2.170.130.10">
    <property type="entry name" value="TonB-dependent receptor, plug domain"/>
    <property type="match status" value="1"/>
</dbReference>
<protein>
    <submittedName>
        <fullName evidence="19">Ferric-pseudobactin BN7/BN8 receptor</fullName>
    </submittedName>
</protein>
<dbReference type="PANTHER" id="PTHR32552">
    <property type="entry name" value="FERRICHROME IRON RECEPTOR-RELATED"/>
    <property type="match status" value="1"/>
</dbReference>
<keyword evidence="5" id="KW-0410">Iron transport</keyword>
<dbReference type="Pfam" id="PF07715">
    <property type="entry name" value="Plug"/>
    <property type="match status" value="1"/>
</dbReference>
<keyword evidence="9" id="KW-0406">Ion transport</keyword>
<feature type="signal peptide" evidence="17">
    <location>
        <begin position="1"/>
        <end position="30"/>
    </location>
</feature>
<evidence type="ECO:0000313" key="20">
    <source>
        <dbReference type="Proteomes" id="UP000494269"/>
    </source>
</evidence>
<keyword evidence="12 19" id="KW-0675">Receptor</keyword>
<evidence type="ECO:0000256" key="6">
    <source>
        <dbReference type="ARBA" id="ARBA00022692"/>
    </source>
</evidence>
<evidence type="ECO:0000256" key="13">
    <source>
        <dbReference type="ARBA" id="ARBA00023237"/>
    </source>
</evidence>
<evidence type="ECO:0000256" key="8">
    <source>
        <dbReference type="ARBA" id="ARBA00023004"/>
    </source>
</evidence>
<dbReference type="Gene3D" id="2.40.170.20">
    <property type="entry name" value="TonB-dependent receptor, beta-barrel domain"/>
    <property type="match status" value="1"/>
</dbReference>
<sequence>MAFPRAARHTLLASVLLGAILPHLPSSAWAQAAADDQRRAYRIDAGGLNAALLSFGAQAGVLIASDPAVTSGLQSPGVDGVMSVREGLVALLRGTGLEALPERDGYRLVRVPPPGVTQLEPVTVLGRAGVTENTGSFTASSATVGGKTAQALREVPQSVSVITRQEIEDRRLVSLNDVMSATPGISMFQGAMLSSNYLSRGFAIGNMRVDGGASMYRSFGADDDMAFYDHVEVLRGADGLFGGANEAGGTINLVRKKPTPELQIIAQAEVGSWAYKRTDLDVSGPLTENGKLRGRGVLAYEDKNFFYDVAHSRRTLGYGILEADLTSTTTAFVGASYQKRDSSYQGYGLPRYATGEDLKLPRNTYLSGADDHATRTIVNLFGHVTQQLGGDWSANLDINQENSHQDRFDHYFSGAIDPVTGSGLFDAASDQNEHFKNTSIDLSANGSFGLWGRRHQVVVGASWERFRPSTYGSKPSNRGQAVPDIFEFNPYDYPRGSDFTPMWNQTTDTRQAGVYGSLNMHLADPLHVIVGGRLSRYDYTFTNQTLNAARKVTATSVTQYQDDNVFTPYVAATVDLNDTWTTYASVAETFKSQANSLQGPAPGNPLDPVTGRNYEIGLKGEHLGGKLHSAFAIYQIERKNAAVRDTAYPSSRAGNGATCCFLPNGNIVSKGFDAELSGEVAPGVQLTASYNYNQNRDRNASGGSYQPLTPKHMAKIFATYQLPGELHRWKVGGGVSIQSTTYVSGSAYLRNADGSLSKQSTPYKFTQPGYAIWNAFAQYQISDNWSAQVNVNNLFDKTYYSTVGYLDYGNFYGTPRSAALTLRGRF</sequence>
<dbReference type="PANTHER" id="PTHR32552:SF74">
    <property type="entry name" value="HYDROXAMATE SIDEROPHORE RECEPTOR FHUE"/>
    <property type="match status" value="1"/>
</dbReference>
<name>A0A6S7AGS8_9BURK</name>
<dbReference type="PROSITE" id="PS52016">
    <property type="entry name" value="TONB_DEPENDENT_REC_3"/>
    <property type="match status" value="1"/>
</dbReference>
<dbReference type="InterPro" id="IPR039426">
    <property type="entry name" value="TonB-dep_rcpt-like"/>
</dbReference>
<dbReference type="AlphaFoldDB" id="A0A6S7AGS8"/>
<evidence type="ECO:0000256" key="2">
    <source>
        <dbReference type="ARBA" id="ARBA00009810"/>
    </source>
</evidence>
<keyword evidence="8" id="KW-0408">Iron</keyword>
<dbReference type="InterPro" id="IPR010917">
    <property type="entry name" value="TonB_rcpt_CS"/>
</dbReference>
<dbReference type="SMART" id="SM00965">
    <property type="entry name" value="STN"/>
    <property type="match status" value="1"/>
</dbReference>
<dbReference type="GO" id="GO:0015344">
    <property type="term" value="F:siderophore uptake transmembrane transporter activity"/>
    <property type="evidence" value="ECO:0007669"/>
    <property type="project" value="TreeGrafter"/>
</dbReference>
<evidence type="ECO:0000256" key="7">
    <source>
        <dbReference type="ARBA" id="ARBA00022729"/>
    </source>
</evidence>
<comment type="subcellular location">
    <subcellularLocation>
        <location evidence="1 14">Cell outer membrane</location>
        <topology evidence="1 14">Multi-pass membrane protein</topology>
    </subcellularLocation>
</comment>
<evidence type="ECO:0000256" key="3">
    <source>
        <dbReference type="ARBA" id="ARBA00022448"/>
    </source>
</evidence>
<accession>A0A6S7AGS8</accession>
<dbReference type="RefSeq" id="WP_175171178.1">
    <property type="nucleotide sequence ID" value="NZ_CADIJQ010000009.1"/>
</dbReference>
<feature type="chain" id="PRO_5028979593" evidence="17">
    <location>
        <begin position="31"/>
        <end position="826"/>
    </location>
</feature>
<dbReference type="SUPFAM" id="SSF56935">
    <property type="entry name" value="Porins"/>
    <property type="match status" value="1"/>
</dbReference>
<dbReference type="Proteomes" id="UP000494269">
    <property type="component" value="Unassembled WGS sequence"/>
</dbReference>
<dbReference type="InterPro" id="IPR036942">
    <property type="entry name" value="Beta-barrel_TonB_sf"/>
</dbReference>
<keyword evidence="11 14" id="KW-0472">Membrane</keyword>
<feature type="domain" description="Secretin/TonB short N-terminal" evidence="18">
    <location>
        <begin position="61"/>
        <end position="111"/>
    </location>
</feature>
<keyword evidence="3 14" id="KW-0813">Transport</keyword>
<keyword evidence="13 14" id="KW-0998">Cell outer membrane</keyword>
<dbReference type="InterPro" id="IPR000531">
    <property type="entry name" value="Beta-barrel_TonB"/>
</dbReference>
<evidence type="ECO:0000256" key="14">
    <source>
        <dbReference type="PROSITE-ProRule" id="PRU01360"/>
    </source>
</evidence>
<evidence type="ECO:0000313" key="19">
    <source>
        <dbReference type="EMBL" id="CAB3731765.1"/>
    </source>
</evidence>
<evidence type="ECO:0000259" key="18">
    <source>
        <dbReference type="SMART" id="SM00965"/>
    </source>
</evidence>
<keyword evidence="7 17" id="KW-0732">Signal</keyword>
<dbReference type="NCBIfam" id="TIGR01783">
    <property type="entry name" value="TonB-siderophor"/>
    <property type="match status" value="1"/>
</dbReference>
<dbReference type="InterPro" id="IPR012910">
    <property type="entry name" value="Plug_dom"/>
</dbReference>
<feature type="short sequence motif" description="TonB C-terminal box" evidence="15">
    <location>
        <begin position="809"/>
        <end position="826"/>
    </location>
</feature>
<dbReference type="InterPro" id="IPR011662">
    <property type="entry name" value="Secretin/TonB_short_N"/>
</dbReference>
<dbReference type="InterPro" id="IPR037066">
    <property type="entry name" value="Plug_dom_sf"/>
</dbReference>
<dbReference type="InterPro" id="IPR010105">
    <property type="entry name" value="TonB_sidphr_rcpt"/>
</dbReference>
<dbReference type="Gene3D" id="3.55.50.30">
    <property type="match status" value="1"/>
</dbReference>
<evidence type="ECO:0000256" key="10">
    <source>
        <dbReference type="ARBA" id="ARBA00023077"/>
    </source>
</evidence>
<dbReference type="GO" id="GO:0009279">
    <property type="term" value="C:cell outer membrane"/>
    <property type="evidence" value="ECO:0007669"/>
    <property type="project" value="UniProtKB-SubCell"/>
</dbReference>
<evidence type="ECO:0000256" key="17">
    <source>
        <dbReference type="SAM" id="SignalP"/>
    </source>
</evidence>
<evidence type="ECO:0000256" key="5">
    <source>
        <dbReference type="ARBA" id="ARBA00022496"/>
    </source>
</evidence>
<dbReference type="GO" id="GO:0038023">
    <property type="term" value="F:signaling receptor activity"/>
    <property type="evidence" value="ECO:0007669"/>
    <property type="project" value="InterPro"/>
</dbReference>
<evidence type="ECO:0000256" key="15">
    <source>
        <dbReference type="PROSITE-ProRule" id="PRU10144"/>
    </source>
</evidence>
<evidence type="ECO:0000256" key="11">
    <source>
        <dbReference type="ARBA" id="ARBA00023136"/>
    </source>
</evidence>
<evidence type="ECO:0000256" key="9">
    <source>
        <dbReference type="ARBA" id="ARBA00023065"/>
    </source>
</evidence>
<evidence type="ECO:0000256" key="12">
    <source>
        <dbReference type="ARBA" id="ARBA00023170"/>
    </source>
</evidence>
<proteinExistence type="inferred from homology"/>
<keyword evidence="10 16" id="KW-0798">TonB box</keyword>